<accession>A0A2H3CVG7</accession>
<dbReference type="OrthoDB" id="10623545at2759"/>
<protein>
    <submittedName>
        <fullName evidence="1">Uncharacterized protein</fullName>
    </submittedName>
</protein>
<dbReference type="Proteomes" id="UP000217790">
    <property type="component" value="Unassembled WGS sequence"/>
</dbReference>
<reference evidence="2" key="1">
    <citation type="journal article" date="2017" name="Nat. Ecol. Evol.">
        <title>Genome expansion and lineage-specific genetic innovations in the forest pathogenic fungi Armillaria.</title>
        <authorList>
            <person name="Sipos G."/>
            <person name="Prasanna A.N."/>
            <person name="Walter M.C."/>
            <person name="O'Connor E."/>
            <person name="Balint B."/>
            <person name="Krizsan K."/>
            <person name="Kiss B."/>
            <person name="Hess J."/>
            <person name="Varga T."/>
            <person name="Slot J."/>
            <person name="Riley R."/>
            <person name="Boka B."/>
            <person name="Rigling D."/>
            <person name="Barry K."/>
            <person name="Lee J."/>
            <person name="Mihaltcheva S."/>
            <person name="LaButti K."/>
            <person name="Lipzen A."/>
            <person name="Waldron R."/>
            <person name="Moloney N.M."/>
            <person name="Sperisen C."/>
            <person name="Kredics L."/>
            <person name="Vagvoelgyi C."/>
            <person name="Patrignani A."/>
            <person name="Fitzpatrick D."/>
            <person name="Nagy I."/>
            <person name="Doyle S."/>
            <person name="Anderson J.B."/>
            <person name="Grigoriev I.V."/>
            <person name="Gueldener U."/>
            <person name="Muensterkoetter M."/>
            <person name="Nagy L.G."/>
        </authorList>
    </citation>
    <scope>NUCLEOTIDE SEQUENCE [LARGE SCALE GENOMIC DNA]</scope>
    <source>
        <strain evidence="2">Ar21-2</strain>
    </source>
</reference>
<sequence length="279" mass="31003">MSYFGNVGTRSIDPVLTRQGLRCKQNEHDLGIPSSVQHRILTTPFPLTQVAKDHAENAKRKSNDTIDLSSSGSPIDGQELAKMQCIDDIAHCPVLVSTSLKIPVGIRMELAKLKTLSGLVSNHSASVILCSTSSISSILNKNQLLGKWASCIALCPSVSITGSRLRKEYINEQDENVTERTWARAKYVLRAYQAGHLERGDDAALNRHKNMSKRLYEPIERPSEQEQSVNRRTYIGKLVNKYLLSFYRTSKVSRIPSVHLELLSVPPDARSPDVDVPSP</sequence>
<dbReference type="STRING" id="47427.A0A2H3CVG7"/>
<organism evidence="1 2">
    <name type="scientific">Armillaria gallica</name>
    <name type="common">Bulbous honey fungus</name>
    <name type="synonym">Armillaria bulbosa</name>
    <dbReference type="NCBI Taxonomy" id="47427"/>
    <lineage>
        <taxon>Eukaryota</taxon>
        <taxon>Fungi</taxon>
        <taxon>Dikarya</taxon>
        <taxon>Basidiomycota</taxon>
        <taxon>Agaricomycotina</taxon>
        <taxon>Agaricomycetes</taxon>
        <taxon>Agaricomycetidae</taxon>
        <taxon>Agaricales</taxon>
        <taxon>Marasmiineae</taxon>
        <taxon>Physalacriaceae</taxon>
        <taxon>Armillaria</taxon>
    </lineage>
</organism>
<evidence type="ECO:0000313" key="2">
    <source>
        <dbReference type="Proteomes" id="UP000217790"/>
    </source>
</evidence>
<dbReference type="InParanoid" id="A0A2H3CVG7"/>
<dbReference type="AlphaFoldDB" id="A0A2H3CVG7"/>
<gene>
    <name evidence="1" type="ORF">ARMGADRAFT_1087611</name>
</gene>
<evidence type="ECO:0000313" key="1">
    <source>
        <dbReference type="EMBL" id="PBK85444.1"/>
    </source>
</evidence>
<name>A0A2H3CVG7_ARMGA</name>
<proteinExistence type="predicted"/>
<keyword evidence="2" id="KW-1185">Reference proteome</keyword>
<dbReference type="EMBL" id="KZ293691">
    <property type="protein sequence ID" value="PBK85444.1"/>
    <property type="molecule type" value="Genomic_DNA"/>
</dbReference>